<dbReference type="SMART" id="SM00388">
    <property type="entry name" value="HisKA"/>
    <property type="match status" value="1"/>
</dbReference>
<dbReference type="SUPFAM" id="SSF55874">
    <property type="entry name" value="ATPase domain of HSP90 chaperone/DNA topoisomerase II/histidine kinase"/>
    <property type="match status" value="1"/>
</dbReference>
<dbReference type="InterPro" id="IPR036097">
    <property type="entry name" value="HisK_dim/P_sf"/>
</dbReference>
<dbReference type="Pfam" id="PF00512">
    <property type="entry name" value="HisKA"/>
    <property type="match status" value="1"/>
</dbReference>
<keyword evidence="5" id="KW-0808">Transferase</keyword>
<evidence type="ECO:0000313" key="5">
    <source>
        <dbReference type="EMBL" id="PPK95738.1"/>
    </source>
</evidence>
<organism evidence="5 6">
    <name type="scientific">Nonlabens xylanidelens</name>
    <dbReference type="NCBI Taxonomy" id="191564"/>
    <lineage>
        <taxon>Bacteria</taxon>
        <taxon>Pseudomonadati</taxon>
        <taxon>Bacteroidota</taxon>
        <taxon>Flavobacteriia</taxon>
        <taxon>Flavobacteriales</taxon>
        <taxon>Flavobacteriaceae</taxon>
        <taxon>Nonlabens</taxon>
    </lineage>
</organism>
<protein>
    <recommendedName>
        <fullName evidence="2">histidine kinase</fullName>
        <ecNumber evidence="2">2.7.13.3</ecNumber>
    </recommendedName>
</protein>
<dbReference type="InterPro" id="IPR029016">
    <property type="entry name" value="GAF-like_dom_sf"/>
</dbReference>
<name>A0A2S6INH2_9FLAO</name>
<dbReference type="InterPro" id="IPR003661">
    <property type="entry name" value="HisK_dim/P_dom"/>
</dbReference>
<dbReference type="PANTHER" id="PTHR43102">
    <property type="entry name" value="SLR1143 PROTEIN"/>
    <property type="match status" value="1"/>
</dbReference>
<dbReference type="PANTHER" id="PTHR43102:SF2">
    <property type="entry name" value="GAF DOMAIN-CONTAINING PROTEIN"/>
    <property type="match status" value="1"/>
</dbReference>
<dbReference type="Gene3D" id="1.10.287.130">
    <property type="match status" value="1"/>
</dbReference>
<dbReference type="Proteomes" id="UP000239002">
    <property type="component" value="Unassembled WGS sequence"/>
</dbReference>
<dbReference type="RefSeq" id="WP_104515030.1">
    <property type="nucleotide sequence ID" value="NZ_MQVW01000002.1"/>
</dbReference>
<dbReference type="EC" id="2.7.13.3" evidence="2"/>
<dbReference type="OrthoDB" id="9811889at2"/>
<evidence type="ECO:0000313" key="6">
    <source>
        <dbReference type="Proteomes" id="UP000239002"/>
    </source>
</evidence>
<dbReference type="AlphaFoldDB" id="A0A2S6INH2"/>
<feature type="domain" description="Histidine kinase" evidence="4">
    <location>
        <begin position="187"/>
        <end position="401"/>
    </location>
</feature>
<dbReference type="InterPro" id="IPR004358">
    <property type="entry name" value="Sig_transdc_His_kin-like_C"/>
</dbReference>
<comment type="caution">
    <text evidence="5">The sequence shown here is derived from an EMBL/GenBank/DDBJ whole genome shotgun (WGS) entry which is preliminary data.</text>
</comment>
<dbReference type="InterPro" id="IPR005467">
    <property type="entry name" value="His_kinase_dom"/>
</dbReference>
<dbReference type="InterPro" id="IPR003594">
    <property type="entry name" value="HATPase_dom"/>
</dbReference>
<dbReference type="CDD" id="cd00082">
    <property type="entry name" value="HisKA"/>
    <property type="match status" value="1"/>
</dbReference>
<dbReference type="Pfam" id="PF02518">
    <property type="entry name" value="HATPase_c"/>
    <property type="match status" value="1"/>
</dbReference>
<gene>
    <name evidence="5" type="ORF">LY01_01331</name>
</gene>
<dbReference type="SMART" id="SM00065">
    <property type="entry name" value="GAF"/>
    <property type="match status" value="1"/>
</dbReference>
<dbReference type="SUPFAM" id="SSF55781">
    <property type="entry name" value="GAF domain-like"/>
    <property type="match status" value="1"/>
</dbReference>
<evidence type="ECO:0000256" key="1">
    <source>
        <dbReference type="ARBA" id="ARBA00000085"/>
    </source>
</evidence>
<dbReference type="Gene3D" id="3.30.565.10">
    <property type="entry name" value="Histidine kinase-like ATPase, C-terminal domain"/>
    <property type="match status" value="1"/>
</dbReference>
<dbReference type="InterPro" id="IPR036890">
    <property type="entry name" value="HATPase_C_sf"/>
</dbReference>
<dbReference type="Gene3D" id="3.30.450.40">
    <property type="match status" value="1"/>
</dbReference>
<dbReference type="Pfam" id="PF01590">
    <property type="entry name" value="GAF"/>
    <property type="match status" value="1"/>
</dbReference>
<dbReference type="SUPFAM" id="SSF47384">
    <property type="entry name" value="Homodimeric domain of signal transducing histidine kinase"/>
    <property type="match status" value="1"/>
</dbReference>
<dbReference type="PROSITE" id="PS50109">
    <property type="entry name" value="HIS_KIN"/>
    <property type="match status" value="1"/>
</dbReference>
<comment type="catalytic activity">
    <reaction evidence="1">
        <text>ATP + protein L-histidine = ADP + protein N-phospho-L-histidine.</text>
        <dbReference type="EC" id="2.7.13.3"/>
    </reaction>
</comment>
<dbReference type="PRINTS" id="PR00344">
    <property type="entry name" value="BCTRLSENSOR"/>
</dbReference>
<sequence length="406" mass="45990">MISAPILDNESKRQAAVEKYRLLDTMPEDSYDNITSIIASVCDAPISLITLVDKARNFIKSGHGVDITESERDISFCGHAIASDDDIMIVNDAREDVRFKDNPLLTDFKAIFYAGVPLVDANGYKLGTLCVYDNKPRTLVAHQIKALKAMGKQVMHLFEERYKTFKLLAMQKELEERNEELKDFAGIVSHDLKAPLSNIIMITKLLKESEKNLSQQSIDYLGYLRDSSNNMSRYIDGILQFYSSNELVTEEYDSVSYVDTIEDVIAMTVKDDHIKINYIPEYDTTLLTHEVALKQILMNLMTNAIKYNDKEETLININLEENKEEYIITIRDNGSGIAPENLKSIFKLFYIATQEDRNGKQGTGIGLATVARLIDHMQGKITVDSQLGEWTEFKITLPRKGTLETA</sequence>
<reference evidence="5 6" key="1">
    <citation type="submission" date="2018-02" db="EMBL/GenBank/DDBJ databases">
        <title>Genomic Encyclopedia of Archaeal and Bacterial Type Strains, Phase II (KMG-II): from individual species to whole genera.</title>
        <authorList>
            <person name="Goeker M."/>
        </authorList>
    </citation>
    <scope>NUCLEOTIDE SEQUENCE [LARGE SCALE GENOMIC DNA]</scope>
    <source>
        <strain evidence="5 6">DSM 16809</strain>
    </source>
</reference>
<dbReference type="SMART" id="SM00387">
    <property type="entry name" value="HATPase_c"/>
    <property type="match status" value="1"/>
</dbReference>
<accession>A0A2S6INH2</accession>
<evidence type="ECO:0000256" key="2">
    <source>
        <dbReference type="ARBA" id="ARBA00012438"/>
    </source>
</evidence>
<proteinExistence type="predicted"/>
<evidence type="ECO:0000259" key="4">
    <source>
        <dbReference type="PROSITE" id="PS50109"/>
    </source>
</evidence>
<dbReference type="EMBL" id="PTJE01000002">
    <property type="protein sequence ID" value="PPK95738.1"/>
    <property type="molecule type" value="Genomic_DNA"/>
</dbReference>
<keyword evidence="5" id="KW-0418">Kinase</keyword>
<keyword evidence="3" id="KW-0597">Phosphoprotein</keyword>
<keyword evidence="6" id="KW-1185">Reference proteome</keyword>
<dbReference type="GO" id="GO:0000155">
    <property type="term" value="F:phosphorelay sensor kinase activity"/>
    <property type="evidence" value="ECO:0007669"/>
    <property type="project" value="InterPro"/>
</dbReference>
<evidence type="ECO:0000256" key="3">
    <source>
        <dbReference type="ARBA" id="ARBA00022553"/>
    </source>
</evidence>
<dbReference type="InterPro" id="IPR003018">
    <property type="entry name" value="GAF"/>
</dbReference>